<evidence type="ECO:0000256" key="1">
    <source>
        <dbReference type="SAM" id="MobiDB-lite"/>
    </source>
</evidence>
<protein>
    <submittedName>
        <fullName evidence="2">Uncharacterized protein</fullName>
    </submittedName>
</protein>
<sequence length="52" mass="5923">MDRPHPSRAASNTKKQSLTWNLKGKRTSGGQETYGAETWLQMQSLWARSEKS</sequence>
<reference evidence="2" key="2">
    <citation type="submission" date="2020-11" db="EMBL/GenBank/DDBJ databases">
        <authorList>
            <person name="McCartney M.A."/>
            <person name="Auch B."/>
            <person name="Kono T."/>
            <person name="Mallez S."/>
            <person name="Becker A."/>
            <person name="Gohl D.M."/>
            <person name="Silverstein K.A.T."/>
            <person name="Koren S."/>
            <person name="Bechman K.B."/>
            <person name="Herman A."/>
            <person name="Abrahante J.E."/>
            <person name="Garbe J."/>
        </authorList>
    </citation>
    <scope>NUCLEOTIDE SEQUENCE</scope>
    <source>
        <strain evidence="2">Duluth1</strain>
        <tissue evidence="2">Whole animal</tissue>
    </source>
</reference>
<organism evidence="2 3">
    <name type="scientific">Dreissena polymorpha</name>
    <name type="common">Zebra mussel</name>
    <name type="synonym">Mytilus polymorpha</name>
    <dbReference type="NCBI Taxonomy" id="45954"/>
    <lineage>
        <taxon>Eukaryota</taxon>
        <taxon>Metazoa</taxon>
        <taxon>Spiralia</taxon>
        <taxon>Lophotrochozoa</taxon>
        <taxon>Mollusca</taxon>
        <taxon>Bivalvia</taxon>
        <taxon>Autobranchia</taxon>
        <taxon>Heteroconchia</taxon>
        <taxon>Euheterodonta</taxon>
        <taxon>Imparidentia</taxon>
        <taxon>Neoheterodontei</taxon>
        <taxon>Myida</taxon>
        <taxon>Dreissenoidea</taxon>
        <taxon>Dreissenidae</taxon>
        <taxon>Dreissena</taxon>
    </lineage>
</organism>
<accession>A0A9D4L3M0</accession>
<dbReference type="AlphaFoldDB" id="A0A9D4L3M0"/>
<comment type="caution">
    <text evidence="2">The sequence shown here is derived from an EMBL/GenBank/DDBJ whole genome shotgun (WGS) entry which is preliminary data.</text>
</comment>
<evidence type="ECO:0000313" key="3">
    <source>
        <dbReference type="Proteomes" id="UP000828390"/>
    </source>
</evidence>
<proteinExistence type="predicted"/>
<dbReference type="Proteomes" id="UP000828390">
    <property type="component" value="Unassembled WGS sequence"/>
</dbReference>
<keyword evidence="3" id="KW-1185">Reference proteome</keyword>
<gene>
    <name evidence="2" type="ORF">DPMN_093795</name>
</gene>
<evidence type="ECO:0000313" key="2">
    <source>
        <dbReference type="EMBL" id="KAH3851315.1"/>
    </source>
</evidence>
<reference evidence="2" key="1">
    <citation type="journal article" date="2019" name="bioRxiv">
        <title>The Genome of the Zebra Mussel, Dreissena polymorpha: A Resource for Invasive Species Research.</title>
        <authorList>
            <person name="McCartney M.A."/>
            <person name="Auch B."/>
            <person name="Kono T."/>
            <person name="Mallez S."/>
            <person name="Zhang Y."/>
            <person name="Obille A."/>
            <person name="Becker A."/>
            <person name="Abrahante J.E."/>
            <person name="Garbe J."/>
            <person name="Badalamenti J.P."/>
            <person name="Herman A."/>
            <person name="Mangelson H."/>
            <person name="Liachko I."/>
            <person name="Sullivan S."/>
            <person name="Sone E.D."/>
            <person name="Koren S."/>
            <person name="Silverstein K.A.T."/>
            <person name="Beckman K.B."/>
            <person name="Gohl D.M."/>
        </authorList>
    </citation>
    <scope>NUCLEOTIDE SEQUENCE</scope>
    <source>
        <strain evidence="2">Duluth1</strain>
        <tissue evidence="2">Whole animal</tissue>
    </source>
</reference>
<feature type="region of interest" description="Disordered" evidence="1">
    <location>
        <begin position="1"/>
        <end position="34"/>
    </location>
</feature>
<name>A0A9D4L3M0_DREPO</name>
<dbReference type="EMBL" id="JAIWYP010000003">
    <property type="protein sequence ID" value="KAH3851315.1"/>
    <property type="molecule type" value="Genomic_DNA"/>
</dbReference>
<feature type="compositionally biased region" description="Polar residues" evidence="1">
    <location>
        <begin position="9"/>
        <end position="20"/>
    </location>
</feature>